<dbReference type="OrthoDB" id="2277358at2759"/>
<dbReference type="EMBL" id="KV921881">
    <property type="protein sequence ID" value="ORE09018.1"/>
    <property type="molecule type" value="Genomic_DNA"/>
</dbReference>
<name>A0A1X0RAW9_RHIZD</name>
<gene>
    <name evidence="1" type="ORF">BCV72DRAFT_248452</name>
</gene>
<proteinExistence type="predicted"/>
<protein>
    <submittedName>
        <fullName evidence="1">Uncharacterized protein</fullName>
    </submittedName>
</protein>
<dbReference type="VEuPathDB" id="FungiDB:BCV72DRAFT_248452"/>
<dbReference type="AlphaFoldDB" id="A0A1X0RAW9"/>
<dbReference type="Proteomes" id="UP000242414">
    <property type="component" value="Unassembled WGS sequence"/>
</dbReference>
<sequence length="238" mass="27380">MYILCFNPATIISFAEYKSQRLEKQEIFPLSTALCSYIDAVLESISVLQLDGENIKEGQEAELLKELFAIARNIKIIHNETVFNNFLIELFMKAITFSINGEKYAGTNINFFPGEDHLLLMNKQKKKLGLTKDDRYHCNADGLLFVHAEEDKVKLCKAYILSYENDIDNNRNFHLWREGVLKMKPEIKDKEEFLQDFINTSSVLLFLCDVVKPSIIRLSEKEHSRGMAACGPFDSPVR</sequence>
<evidence type="ECO:0000313" key="1">
    <source>
        <dbReference type="EMBL" id="ORE09018.1"/>
    </source>
</evidence>
<accession>A0A1X0RAW9</accession>
<reference evidence="1" key="1">
    <citation type="journal article" date="2016" name="Proc. Natl. Acad. Sci. U.S.A.">
        <title>Lipid metabolic changes in an early divergent fungus govern the establishment of a mutualistic symbiosis with endobacteria.</title>
        <authorList>
            <person name="Lastovetsky O.A."/>
            <person name="Gaspar M.L."/>
            <person name="Mondo S.J."/>
            <person name="LaButti K.M."/>
            <person name="Sandor L."/>
            <person name="Grigoriev I.V."/>
            <person name="Henry S.A."/>
            <person name="Pawlowska T.E."/>
        </authorList>
    </citation>
    <scope>NUCLEOTIDE SEQUENCE [LARGE SCALE GENOMIC DNA]</scope>
    <source>
        <strain evidence="1">ATCC 52814</strain>
    </source>
</reference>
<organism evidence="1">
    <name type="scientific">Rhizopus microsporus var. microsporus</name>
    <dbReference type="NCBI Taxonomy" id="86635"/>
    <lineage>
        <taxon>Eukaryota</taxon>
        <taxon>Fungi</taxon>
        <taxon>Fungi incertae sedis</taxon>
        <taxon>Mucoromycota</taxon>
        <taxon>Mucoromycotina</taxon>
        <taxon>Mucoromycetes</taxon>
        <taxon>Mucorales</taxon>
        <taxon>Mucorineae</taxon>
        <taxon>Rhizopodaceae</taxon>
        <taxon>Rhizopus</taxon>
    </lineage>
</organism>